<gene>
    <name evidence="1" type="ORF">CesoFtcFv8_001060</name>
</gene>
<name>A0AAN8HKD7_9TELE</name>
<evidence type="ECO:0000313" key="1">
    <source>
        <dbReference type="EMBL" id="KAK5915474.1"/>
    </source>
</evidence>
<sequence length="134" mass="14792">MLGCTSCERKLAAATAGEEDASSLAFCSLQLIDAGSLLPFSLPAQLCHWELYQSPVCCWELKAAQRRLATFTPCLYPTKLLRADRETELYAQNTEVEYLQETDNMDTGGSQVLIRLSVAKPGFYGSPSPDSYKK</sequence>
<protein>
    <submittedName>
        <fullName evidence="1">Uncharacterized protein</fullName>
    </submittedName>
</protein>
<proteinExistence type="predicted"/>
<evidence type="ECO:0000313" key="2">
    <source>
        <dbReference type="Proteomes" id="UP001335648"/>
    </source>
</evidence>
<keyword evidence="2" id="KW-1185">Reference proteome</keyword>
<organism evidence="1 2">
    <name type="scientific">Champsocephalus esox</name>
    <name type="common">pike icefish</name>
    <dbReference type="NCBI Taxonomy" id="159716"/>
    <lineage>
        <taxon>Eukaryota</taxon>
        <taxon>Metazoa</taxon>
        <taxon>Chordata</taxon>
        <taxon>Craniata</taxon>
        <taxon>Vertebrata</taxon>
        <taxon>Euteleostomi</taxon>
        <taxon>Actinopterygii</taxon>
        <taxon>Neopterygii</taxon>
        <taxon>Teleostei</taxon>
        <taxon>Neoteleostei</taxon>
        <taxon>Acanthomorphata</taxon>
        <taxon>Eupercaria</taxon>
        <taxon>Perciformes</taxon>
        <taxon>Notothenioidei</taxon>
        <taxon>Channichthyidae</taxon>
        <taxon>Champsocephalus</taxon>
    </lineage>
</organism>
<comment type="caution">
    <text evidence="1">The sequence shown here is derived from an EMBL/GenBank/DDBJ whole genome shotgun (WGS) entry which is preliminary data.</text>
</comment>
<dbReference type="EMBL" id="JAULUE010002046">
    <property type="protein sequence ID" value="KAK5915474.1"/>
    <property type="molecule type" value="Genomic_DNA"/>
</dbReference>
<dbReference type="AlphaFoldDB" id="A0AAN8HKD7"/>
<accession>A0AAN8HKD7</accession>
<reference evidence="1 2" key="1">
    <citation type="journal article" date="2023" name="Mol. Biol. Evol.">
        <title>Genomics of Secondarily Temperate Adaptation in the Only Non-Antarctic Icefish.</title>
        <authorList>
            <person name="Rivera-Colon A.G."/>
            <person name="Rayamajhi N."/>
            <person name="Minhas B.F."/>
            <person name="Madrigal G."/>
            <person name="Bilyk K.T."/>
            <person name="Yoon V."/>
            <person name="Hune M."/>
            <person name="Gregory S."/>
            <person name="Cheng C.H.C."/>
            <person name="Catchen J.M."/>
        </authorList>
    </citation>
    <scope>NUCLEOTIDE SEQUENCE [LARGE SCALE GENOMIC DNA]</scope>
    <source>
        <strain evidence="1">JC2023a</strain>
    </source>
</reference>
<dbReference type="Proteomes" id="UP001335648">
    <property type="component" value="Unassembled WGS sequence"/>
</dbReference>